<keyword evidence="1" id="KW-1133">Transmembrane helix</keyword>
<protein>
    <submittedName>
        <fullName evidence="2">Uncharacterized protein</fullName>
    </submittedName>
</protein>
<feature type="transmembrane region" description="Helical" evidence="1">
    <location>
        <begin position="6"/>
        <end position="23"/>
    </location>
</feature>
<dbReference type="KEGG" id="vg:75692005"/>
<sequence>MIIIATIVTVGLIGLLFLMWFIADKLEKTKVYVYKGNQYFLCEKCLIKDPTTRKWVEGISYRSLKSGQLFVREENDFIVKFETYKQWKKNGRNDKGNRGNKHCSIS</sequence>
<dbReference type="EMBL" id="MZ130485">
    <property type="protein sequence ID" value="QWM90100.1"/>
    <property type="molecule type" value="Genomic_DNA"/>
</dbReference>
<dbReference type="GeneID" id="75692005"/>
<evidence type="ECO:0000313" key="2">
    <source>
        <dbReference type="EMBL" id="QWM90100.1"/>
    </source>
</evidence>
<proteinExistence type="predicted"/>
<keyword evidence="1" id="KW-0472">Membrane</keyword>
<keyword evidence="1" id="KW-0812">Transmembrane</keyword>
<organism evidence="2 3">
    <name type="scientific">uncultured phage cr18_1</name>
    <dbReference type="NCBI Taxonomy" id="2986407"/>
    <lineage>
        <taxon>Viruses</taxon>
        <taxon>Duplodnaviria</taxon>
        <taxon>Heunggongvirae</taxon>
        <taxon>Uroviricota</taxon>
        <taxon>Caudoviricetes</taxon>
        <taxon>Crassvirales</taxon>
        <taxon>Steigviridae</taxon>
        <taxon>Asinivirinae</taxon>
        <taxon>Lebriduvirus</taxon>
        <taxon>Lebriduvirus gastrointestinalis</taxon>
    </lineage>
</organism>
<dbReference type="RefSeq" id="YP_010359672.1">
    <property type="nucleotide sequence ID" value="NC_062775.1"/>
</dbReference>
<gene>
    <name evidence="2" type="primary">gp_22765</name>
</gene>
<evidence type="ECO:0000313" key="3">
    <source>
        <dbReference type="Proteomes" id="UP000827799"/>
    </source>
</evidence>
<name>A0AAE7V309_9CAUD</name>
<dbReference type="Proteomes" id="UP000827799">
    <property type="component" value="Segment"/>
</dbReference>
<accession>A0AAE7V309</accession>
<evidence type="ECO:0000256" key="1">
    <source>
        <dbReference type="SAM" id="Phobius"/>
    </source>
</evidence>
<keyword evidence="3" id="KW-1185">Reference proteome</keyword>
<reference evidence="2 3" key="1">
    <citation type="submission" date="2021-04" db="EMBL/GenBank/DDBJ databases">
        <authorList>
            <person name="Shkoporov A.N."/>
            <person name="Stockdale S.R."/>
            <person name="Guerin E."/>
            <person name="Ross R.P."/>
            <person name="Hill C."/>
        </authorList>
    </citation>
    <scope>NUCLEOTIDE SEQUENCE [LARGE SCALE GENOMIC DNA]</scope>
    <source>
        <strain evidence="3">cr18_1</strain>
    </source>
</reference>